<sequence>MGTITRPWDRGRSTGASTTRNFSRSGTATATRDAPRPGPPRRGVGSTLRATAEVELGGVCLEVDVREGSRGQGRERTADVAEACARWRDGAALWRFESNVVERAETKAKAKAKAKAGRDRFEVALDVIEIARVDEGAGYGELAAIRIHPTMVGECAFVSAHGEVATMTADGVKRVPWRPSGSEMTAVGDWYGLGYGAHPRTLLHGSHVGSTGISSVHEVDLRTRRGETRRAHEADRGETLCAISTAFEHYYAVATRESTSESSNVELRDVRRANDPVLRWDHQGLVPPTTLRIVDVAEWCSKCRSIVIQAFTPGTREVYLYECERFVGERRGHSGEQVRAVTFGSTIPLPSSSGVHGFAMTKLGVDRGGMFWRDEDGVWCQNYAINGDVDAMRFQPPQFSEEDAARRVGETADFLSRKPVPLSRWQQKRAPDDAFIDLPHLHEFIANGVVPVSDFPVDDSLERDPDGERETVARLHAAFTDGWCMNASELLECAEYLQGTSRASASMRIDEWRNRFRTRSEPAPNYAEFIDIALSKPLTTATPLDDERTREIIERDLPKWKKIFAENSLPQPLEMALRDYRLARYRDADEIQHTKFARRLFHASRCLNETQDEDFDGASASTAKNASQASTTLSQIGDDAPFADRLLSQWTDDAGGSHRMQSPSRFIVSNTQEI</sequence>
<name>A0A7R9XQ42_9CHLO</name>
<gene>
    <name evidence="2" type="ORF">OLUC0939_LOCUS2366</name>
</gene>
<organism evidence="2">
    <name type="scientific">Ostreococcus sp. 'lucimarinus'</name>
    <dbReference type="NCBI Taxonomy" id="242159"/>
    <lineage>
        <taxon>Eukaryota</taxon>
        <taxon>Viridiplantae</taxon>
        <taxon>Chlorophyta</taxon>
        <taxon>Mamiellophyceae</taxon>
        <taxon>Mamiellales</taxon>
        <taxon>Bathycoccaceae</taxon>
        <taxon>Ostreococcus</taxon>
    </lineage>
</organism>
<proteinExistence type="predicted"/>
<feature type="region of interest" description="Disordered" evidence="1">
    <location>
        <begin position="1"/>
        <end position="46"/>
    </location>
</feature>
<accession>A0A7R9XQ42</accession>
<dbReference type="EMBL" id="HBDX01002751">
    <property type="protein sequence ID" value="CAD8221645.1"/>
    <property type="molecule type" value="Transcribed_RNA"/>
</dbReference>
<protein>
    <submittedName>
        <fullName evidence="2">Uncharacterized protein</fullName>
    </submittedName>
</protein>
<feature type="compositionally biased region" description="Polar residues" evidence="1">
    <location>
        <begin position="14"/>
        <end position="25"/>
    </location>
</feature>
<dbReference type="AlphaFoldDB" id="A0A7R9XQ42"/>
<reference evidence="2" key="1">
    <citation type="submission" date="2021-01" db="EMBL/GenBank/DDBJ databases">
        <authorList>
            <person name="Corre E."/>
            <person name="Pelletier E."/>
            <person name="Niang G."/>
            <person name="Scheremetjew M."/>
            <person name="Finn R."/>
            <person name="Kale V."/>
            <person name="Holt S."/>
            <person name="Cochrane G."/>
            <person name="Meng A."/>
            <person name="Brown T."/>
            <person name="Cohen L."/>
        </authorList>
    </citation>
    <scope>NUCLEOTIDE SEQUENCE</scope>
    <source>
        <strain evidence="2">Clade-A-BCC118000</strain>
    </source>
</reference>
<evidence type="ECO:0000256" key="1">
    <source>
        <dbReference type="SAM" id="MobiDB-lite"/>
    </source>
</evidence>
<evidence type="ECO:0000313" key="2">
    <source>
        <dbReference type="EMBL" id="CAD8221645.1"/>
    </source>
</evidence>